<accession>A0AAD9KUR6</accession>
<dbReference type="GO" id="GO:0016491">
    <property type="term" value="F:oxidoreductase activity"/>
    <property type="evidence" value="ECO:0007669"/>
    <property type="project" value="TreeGrafter"/>
</dbReference>
<dbReference type="Gene3D" id="3.40.50.10140">
    <property type="entry name" value="Toll/interleukin-1 receptor homology (TIR) domain"/>
    <property type="match status" value="1"/>
</dbReference>
<evidence type="ECO:0000313" key="2">
    <source>
        <dbReference type="EMBL" id="KAK2177786.1"/>
    </source>
</evidence>
<dbReference type="Pfam" id="PF13646">
    <property type="entry name" value="HEAT_2"/>
    <property type="match status" value="2"/>
</dbReference>
<dbReference type="AlphaFoldDB" id="A0AAD9KUR6"/>
<organism evidence="2 3">
    <name type="scientific">Ridgeia piscesae</name>
    <name type="common">Tubeworm</name>
    <dbReference type="NCBI Taxonomy" id="27915"/>
    <lineage>
        <taxon>Eukaryota</taxon>
        <taxon>Metazoa</taxon>
        <taxon>Spiralia</taxon>
        <taxon>Lophotrochozoa</taxon>
        <taxon>Annelida</taxon>
        <taxon>Polychaeta</taxon>
        <taxon>Sedentaria</taxon>
        <taxon>Canalipalpata</taxon>
        <taxon>Sabellida</taxon>
        <taxon>Siboglinidae</taxon>
        <taxon>Ridgeia</taxon>
    </lineage>
</organism>
<comment type="caution">
    <text evidence="2">The sequence shown here is derived from an EMBL/GenBank/DDBJ whole genome shotgun (WGS) entry which is preliminary data.</text>
</comment>
<evidence type="ECO:0000313" key="3">
    <source>
        <dbReference type="Proteomes" id="UP001209878"/>
    </source>
</evidence>
<evidence type="ECO:0000259" key="1">
    <source>
        <dbReference type="PROSITE" id="PS50104"/>
    </source>
</evidence>
<dbReference type="SUPFAM" id="SSF48371">
    <property type="entry name" value="ARM repeat"/>
    <property type="match status" value="1"/>
</dbReference>
<reference evidence="2" key="1">
    <citation type="journal article" date="2023" name="Mol. Biol. Evol.">
        <title>Third-Generation Sequencing Reveals the Adaptive Role of the Epigenome in Three Deep-Sea Polychaetes.</title>
        <authorList>
            <person name="Perez M."/>
            <person name="Aroh O."/>
            <person name="Sun Y."/>
            <person name="Lan Y."/>
            <person name="Juniper S.K."/>
            <person name="Young C.R."/>
            <person name="Angers B."/>
            <person name="Qian P.Y."/>
        </authorList>
    </citation>
    <scope>NUCLEOTIDE SEQUENCE</scope>
    <source>
        <strain evidence="2">R07B-5</strain>
    </source>
</reference>
<dbReference type="SMART" id="SM00255">
    <property type="entry name" value="TIR"/>
    <property type="match status" value="1"/>
</dbReference>
<proteinExistence type="predicted"/>
<dbReference type="SMART" id="SM00567">
    <property type="entry name" value="EZ_HEAT"/>
    <property type="match status" value="3"/>
</dbReference>
<dbReference type="PANTHER" id="PTHR12697:SF29">
    <property type="entry name" value="TIR DOMAIN-CONTAINING PROTEIN"/>
    <property type="match status" value="1"/>
</dbReference>
<feature type="domain" description="TIR" evidence="1">
    <location>
        <begin position="1"/>
        <end position="130"/>
    </location>
</feature>
<dbReference type="SUPFAM" id="SSF52200">
    <property type="entry name" value="Toll/Interleukin receptor TIR domain"/>
    <property type="match status" value="1"/>
</dbReference>
<gene>
    <name evidence="2" type="ORF">NP493_578g02004</name>
</gene>
<dbReference type="PANTHER" id="PTHR12697">
    <property type="entry name" value="PBS LYASE HEAT-LIKE PROTEIN"/>
    <property type="match status" value="1"/>
</dbReference>
<dbReference type="InterPro" id="IPR016024">
    <property type="entry name" value="ARM-type_fold"/>
</dbReference>
<dbReference type="Proteomes" id="UP001209878">
    <property type="component" value="Unassembled WGS sequence"/>
</dbReference>
<dbReference type="InterPro" id="IPR011989">
    <property type="entry name" value="ARM-like"/>
</dbReference>
<sequence length="417" mass="47188">MISYSHADKATMIKLHNSLAANGIRVWVDVTGLKAGVDFLSKIGQAIIDSKMFVCLLSESSIKSKYCQDEVALAYVSSKAIFPIAIVEPRKLYPEMSTGMKLQLAGFEWNLFLDEDKFDENIAGVVTKMKAYLAKSEDNMAQIFDVGSTTEVRPRTAFNRQVPLRSTFTRKLTLITEKIPDDRMNSFWENHFANKTAVAWSDFVDAYRSDFKSVLDSLFTKTDQEWLVSILRRELVEDEQDTVTEAKYRDFCTEDGELQPFWMRVQEQAVESFTMKEVFDMDSSVRVEAIENLGKYRSTAVIEALLDLLKDKDNNVKTVAAISLARTGVARRDVNVALVRCLADKDRLVRESACLALGHLKVEAAVKKLVQLWRNDFISSVREAAQVALEQIGGEEANKAMHMTKVLAEEIRMLTQD</sequence>
<dbReference type="InterPro" id="IPR004155">
    <property type="entry name" value="PBS_lyase_HEAT"/>
</dbReference>
<keyword evidence="3" id="KW-1185">Reference proteome</keyword>
<dbReference type="Gene3D" id="1.25.10.10">
    <property type="entry name" value="Leucine-rich Repeat Variant"/>
    <property type="match status" value="1"/>
</dbReference>
<dbReference type="GO" id="GO:0007165">
    <property type="term" value="P:signal transduction"/>
    <property type="evidence" value="ECO:0007669"/>
    <property type="project" value="InterPro"/>
</dbReference>
<protein>
    <recommendedName>
        <fullName evidence="1">TIR domain-containing protein</fullName>
    </recommendedName>
</protein>
<dbReference type="EMBL" id="JAODUO010000579">
    <property type="protein sequence ID" value="KAK2177786.1"/>
    <property type="molecule type" value="Genomic_DNA"/>
</dbReference>
<dbReference type="Pfam" id="PF13676">
    <property type="entry name" value="TIR_2"/>
    <property type="match status" value="1"/>
</dbReference>
<name>A0AAD9KUR6_RIDPI</name>
<dbReference type="InterPro" id="IPR035897">
    <property type="entry name" value="Toll_tir_struct_dom_sf"/>
</dbReference>
<dbReference type="PROSITE" id="PS50104">
    <property type="entry name" value="TIR"/>
    <property type="match status" value="1"/>
</dbReference>
<dbReference type="InterPro" id="IPR000157">
    <property type="entry name" value="TIR_dom"/>
</dbReference>